<gene>
    <name evidence="3" type="ORF">MTR67_051009</name>
</gene>
<evidence type="ECO:0000256" key="1">
    <source>
        <dbReference type="ARBA" id="ARBA00009142"/>
    </source>
</evidence>
<proteinExistence type="inferred from homology"/>
<reference evidence="3" key="1">
    <citation type="submission" date="2023-08" db="EMBL/GenBank/DDBJ databases">
        <title>A de novo genome assembly of Solanum verrucosum Schlechtendal, a Mexican diploid species geographically isolated from the other diploid A-genome species in potato relatives.</title>
        <authorList>
            <person name="Hosaka K."/>
        </authorList>
    </citation>
    <scope>NUCLEOTIDE SEQUENCE</scope>
    <source>
        <tissue evidence="3">Young leaves</tissue>
    </source>
</reference>
<name>A0AAF0V5F8_SOLVR</name>
<protein>
    <submittedName>
        <fullName evidence="3">Uncharacterized protein</fullName>
    </submittedName>
</protein>
<keyword evidence="4" id="KW-1185">Reference proteome</keyword>
<keyword evidence="2" id="KW-1133">Transmembrane helix</keyword>
<dbReference type="PANTHER" id="PTHR14255">
    <property type="entry name" value="CEREBLON"/>
    <property type="match status" value="1"/>
</dbReference>
<keyword evidence="2" id="KW-0472">Membrane</keyword>
<feature type="non-terminal residue" evidence="3">
    <location>
        <position position="1"/>
    </location>
</feature>
<feature type="transmembrane region" description="Helical" evidence="2">
    <location>
        <begin position="270"/>
        <end position="288"/>
    </location>
</feature>
<sequence length="308" mass="36014">CDSYPYCRYSFPDWLRVLQFHQLGHSSRVLRHGKKKTECIRHLLPPSEYWNTKPYEEDEVSNMWYYGTATDYGAEDIMYKLLPRGPRIRNEEVVYMKDFSILIAVWVIFLVLHIVKVYCFKLLVYIYINLFNGILDLKPLTEYFFSTFQVPVAVGVCAYEAVFLYNGTRVINVKWKRSNNHVYGRQGGHVKWRRSDNLESASVDSLLLLWLFGWYSWWSARSSWRIHFGSIVSTARGFASGASCFRKISFFDFQVATIDTLQMQVSSTTANFMMIFSSSMSVIQYYLLGHFPVPYGKDRSSLVFIVDS</sequence>
<evidence type="ECO:0000313" key="4">
    <source>
        <dbReference type="Proteomes" id="UP001234989"/>
    </source>
</evidence>
<dbReference type="Proteomes" id="UP001234989">
    <property type="component" value="Chromosome 12"/>
</dbReference>
<dbReference type="GO" id="GO:0016567">
    <property type="term" value="P:protein ubiquitination"/>
    <property type="evidence" value="ECO:0007669"/>
    <property type="project" value="TreeGrafter"/>
</dbReference>
<keyword evidence="2" id="KW-0812">Transmembrane</keyword>
<evidence type="ECO:0000256" key="2">
    <source>
        <dbReference type="SAM" id="Phobius"/>
    </source>
</evidence>
<dbReference type="AlphaFoldDB" id="A0AAF0V5F8"/>
<feature type="transmembrane region" description="Helical" evidence="2">
    <location>
        <begin position="99"/>
        <end position="128"/>
    </location>
</feature>
<comment type="similarity">
    <text evidence="1">Belongs to the 4-toluene sulfonate uptake permease (TSUP) (TC 2.A.102) family.</text>
</comment>
<evidence type="ECO:0000313" key="3">
    <source>
        <dbReference type="EMBL" id="WMV57624.1"/>
    </source>
</evidence>
<dbReference type="PANTHER" id="PTHR14255:SF58">
    <property type="entry name" value="SULFITE EXPORTER TAUE_SAFE FAMILY PROTEIN"/>
    <property type="match status" value="1"/>
</dbReference>
<organism evidence="3 4">
    <name type="scientific">Solanum verrucosum</name>
    <dbReference type="NCBI Taxonomy" id="315347"/>
    <lineage>
        <taxon>Eukaryota</taxon>
        <taxon>Viridiplantae</taxon>
        <taxon>Streptophyta</taxon>
        <taxon>Embryophyta</taxon>
        <taxon>Tracheophyta</taxon>
        <taxon>Spermatophyta</taxon>
        <taxon>Magnoliopsida</taxon>
        <taxon>eudicotyledons</taxon>
        <taxon>Gunneridae</taxon>
        <taxon>Pentapetalae</taxon>
        <taxon>asterids</taxon>
        <taxon>lamiids</taxon>
        <taxon>Solanales</taxon>
        <taxon>Solanaceae</taxon>
        <taxon>Solanoideae</taxon>
        <taxon>Solaneae</taxon>
        <taxon>Solanum</taxon>
    </lineage>
</organism>
<feature type="transmembrane region" description="Helical" evidence="2">
    <location>
        <begin position="148"/>
        <end position="167"/>
    </location>
</feature>
<dbReference type="GO" id="GO:0031464">
    <property type="term" value="C:Cul4A-RING E3 ubiquitin ligase complex"/>
    <property type="evidence" value="ECO:0007669"/>
    <property type="project" value="TreeGrafter"/>
</dbReference>
<dbReference type="EMBL" id="CP133623">
    <property type="protein sequence ID" value="WMV57624.1"/>
    <property type="molecule type" value="Genomic_DNA"/>
</dbReference>
<accession>A0AAF0V5F8</accession>